<evidence type="ECO:0000256" key="1">
    <source>
        <dbReference type="ARBA" id="ARBA00001933"/>
    </source>
</evidence>
<evidence type="ECO:0000313" key="12">
    <source>
        <dbReference type="Proteomes" id="UP000186777"/>
    </source>
</evidence>
<gene>
    <name evidence="11" type="ORF">BHW43_10870</name>
</gene>
<comment type="caution">
    <text evidence="11">The sequence shown here is derived from an EMBL/GenBank/DDBJ whole genome shotgun (WGS) entry which is preliminary data.</text>
</comment>
<feature type="domain" description="Orn/DAP/Arg decarboxylase 2 N-terminal" evidence="10">
    <location>
        <begin position="31"/>
        <end position="263"/>
    </location>
</feature>
<proteinExistence type="inferred from homology"/>
<dbReference type="SUPFAM" id="SSF51419">
    <property type="entry name" value="PLP-binding barrel"/>
    <property type="match status" value="1"/>
</dbReference>
<dbReference type="CDD" id="cd00622">
    <property type="entry name" value="PLPDE_III_ODC"/>
    <property type="match status" value="1"/>
</dbReference>
<evidence type="ECO:0000256" key="4">
    <source>
        <dbReference type="ARBA" id="ARBA00022898"/>
    </source>
</evidence>
<evidence type="ECO:0000259" key="10">
    <source>
        <dbReference type="Pfam" id="PF02784"/>
    </source>
</evidence>
<dbReference type="PANTHER" id="PTHR11482:SF6">
    <property type="entry name" value="ORNITHINE DECARBOXYLASE 1-RELATED"/>
    <property type="match status" value="1"/>
</dbReference>
<comment type="catalytic activity">
    <reaction evidence="8">
        <text>L-ornithine + H(+) = putrescine + CO2</text>
        <dbReference type="Rhea" id="RHEA:22964"/>
        <dbReference type="ChEBI" id="CHEBI:15378"/>
        <dbReference type="ChEBI" id="CHEBI:16526"/>
        <dbReference type="ChEBI" id="CHEBI:46911"/>
        <dbReference type="ChEBI" id="CHEBI:326268"/>
        <dbReference type="EC" id="4.1.1.17"/>
    </reaction>
</comment>
<keyword evidence="5" id="KW-0456">Lyase</keyword>
<keyword evidence="3" id="KW-0210">Decarboxylase</keyword>
<dbReference type="SUPFAM" id="SSF50621">
    <property type="entry name" value="Alanine racemase C-terminal domain-like"/>
    <property type="match status" value="1"/>
</dbReference>
<organism evidence="11 12">
    <name type="scientific">Phascolarctobacterium succinatutens</name>
    <dbReference type="NCBI Taxonomy" id="626940"/>
    <lineage>
        <taxon>Bacteria</taxon>
        <taxon>Bacillati</taxon>
        <taxon>Bacillota</taxon>
        <taxon>Negativicutes</taxon>
        <taxon>Acidaminococcales</taxon>
        <taxon>Acidaminococcaceae</taxon>
        <taxon>Phascolarctobacterium</taxon>
    </lineage>
</organism>
<dbReference type="EMBL" id="MNTG01000048">
    <property type="protein sequence ID" value="OLA36132.1"/>
    <property type="molecule type" value="Genomic_DNA"/>
</dbReference>
<dbReference type="InterPro" id="IPR029066">
    <property type="entry name" value="PLP-binding_barrel"/>
</dbReference>
<dbReference type="InterPro" id="IPR022653">
    <property type="entry name" value="De-COase2_pyr-phos_BS"/>
</dbReference>
<evidence type="ECO:0000256" key="5">
    <source>
        <dbReference type="ARBA" id="ARBA00023239"/>
    </source>
</evidence>
<dbReference type="GO" id="GO:0033387">
    <property type="term" value="P:putrescine biosynthetic process from arginine, via ornithine"/>
    <property type="evidence" value="ECO:0007669"/>
    <property type="project" value="TreeGrafter"/>
</dbReference>
<reference evidence="11 12" key="1">
    <citation type="journal article" date="2016" name="Nat. Biotechnol.">
        <title>Measurement of bacterial replication rates in microbial communities.</title>
        <authorList>
            <person name="Brown C.T."/>
            <person name="Olm M.R."/>
            <person name="Thomas B.C."/>
            <person name="Banfield J.F."/>
        </authorList>
    </citation>
    <scope>NUCLEOTIDE SEQUENCE [LARGE SCALE GENOMIC DNA]</scope>
    <source>
        <strain evidence="11">46_33</strain>
    </source>
</reference>
<accession>A0A1Q6R173</accession>
<protein>
    <recommendedName>
        <fullName evidence="7">ornithine decarboxylase</fullName>
        <ecNumber evidence="7">4.1.1.17</ecNumber>
    </recommendedName>
</protein>
<dbReference type="PROSITE" id="PS00878">
    <property type="entry name" value="ODR_DC_2_1"/>
    <property type="match status" value="1"/>
</dbReference>
<evidence type="ECO:0000256" key="2">
    <source>
        <dbReference type="ARBA" id="ARBA00008872"/>
    </source>
</evidence>
<dbReference type="PRINTS" id="PR01179">
    <property type="entry name" value="ODADCRBXLASE"/>
</dbReference>
<evidence type="ECO:0000313" key="11">
    <source>
        <dbReference type="EMBL" id="OLA36132.1"/>
    </source>
</evidence>
<evidence type="ECO:0000256" key="8">
    <source>
        <dbReference type="ARBA" id="ARBA00049127"/>
    </source>
</evidence>
<dbReference type="Gene3D" id="2.40.37.10">
    <property type="entry name" value="Lyase, Ornithine Decarboxylase, Chain A, domain 1"/>
    <property type="match status" value="1"/>
</dbReference>
<evidence type="ECO:0000256" key="9">
    <source>
        <dbReference type="PIRSR" id="PIRSR600183-50"/>
    </source>
</evidence>
<feature type="active site" description="Proton donor" evidence="9">
    <location>
        <position position="326"/>
    </location>
</feature>
<dbReference type="GO" id="GO:0005737">
    <property type="term" value="C:cytoplasm"/>
    <property type="evidence" value="ECO:0007669"/>
    <property type="project" value="TreeGrafter"/>
</dbReference>
<dbReference type="FunFam" id="3.20.20.10:FF:000008">
    <property type="entry name" value="Ornithine decarboxylase"/>
    <property type="match status" value="1"/>
</dbReference>
<name>A0A1Q6R173_9FIRM</name>
<dbReference type="InterPro" id="IPR022644">
    <property type="entry name" value="De-COase2_N"/>
</dbReference>
<dbReference type="Pfam" id="PF02784">
    <property type="entry name" value="Orn_Arg_deC_N"/>
    <property type="match status" value="1"/>
</dbReference>
<sequence>MSNKKHFQISQQAAEKLAIRFGTPLLVLSLEEIKKNYKVLKKYMPRVKIHYAIKANPHPEILRVMADMGSCFDVASDGEIRTLHDMGVDGGRLIYANPVKTGVGLEACRSCGVRKMTFDSASEIDKIKNQCPDATVLLRLRIDNSSAHVDLNKKFGAARENALALMQQAKEAGLDMAGIAFHVGSQTVSADPYLHALDIARELFEEAEAAGLKLRILDIGGGFPIPEPKVKFNLPEMLRQINARLDEDFADAEIWAEPGRYICGTAVNLITSVIGVTERGGQPWYFLDEGLYGTFSGVLFDQWDFKLISFREGEAKVAATFAGPSCDSLDIMFRGRLTVPLQVGDLLLVPSCGAYTSASATTFNGFSKAKFVIWERVKAEVEHVAAVGRIEMNQSVAQAVK</sequence>
<dbReference type="InterPro" id="IPR002433">
    <property type="entry name" value="Orn_de-COase"/>
</dbReference>
<evidence type="ECO:0000256" key="3">
    <source>
        <dbReference type="ARBA" id="ARBA00022793"/>
    </source>
</evidence>
<dbReference type="GO" id="GO:0004586">
    <property type="term" value="F:ornithine decarboxylase activity"/>
    <property type="evidence" value="ECO:0007669"/>
    <property type="project" value="UniProtKB-EC"/>
</dbReference>
<dbReference type="Proteomes" id="UP000186777">
    <property type="component" value="Unassembled WGS sequence"/>
</dbReference>
<dbReference type="EC" id="4.1.1.17" evidence="7"/>
<dbReference type="AlphaFoldDB" id="A0A1Q6R173"/>
<dbReference type="PRINTS" id="PR01182">
    <property type="entry name" value="ORNDCRBXLASE"/>
</dbReference>
<comment type="pathway">
    <text evidence="6">Amine and polyamine biosynthesis; putrescine biosynthesis via L-ornithine pathway; putrescine from L-ornithine: step 1/1.</text>
</comment>
<keyword evidence="4 9" id="KW-0663">Pyridoxal phosphate</keyword>
<comment type="cofactor">
    <cofactor evidence="1 9">
        <name>pyridoxal 5'-phosphate</name>
        <dbReference type="ChEBI" id="CHEBI:597326"/>
    </cofactor>
</comment>
<dbReference type="InterPro" id="IPR000183">
    <property type="entry name" value="Orn/DAP/Arg_de-COase"/>
</dbReference>
<evidence type="ECO:0000256" key="7">
    <source>
        <dbReference type="ARBA" id="ARBA00034138"/>
    </source>
</evidence>
<dbReference type="PANTHER" id="PTHR11482">
    <property type="entry name" value="ARGININE/DIAMINOPIMELATE/ORNITHINE DECARBOXYLASE"/>
    <property type="match status" value="1"/>
</dbReference>
<dbReference type="InterPro" id="IPR009006">
    <property type="entry name" value="Ala_racemase/Decarboxylase_C"/>
</dbReference>
<comment type="similarity">
    <text evidence="2">Belongs to the Orn/Lys/Arg decarboxylase class-II family.</text>
</comment>
<dbReference type="RefSeq" id="WP_303680549.1">
    <property type="nucleotide sequence ID" value="NZ_DBFCBD010000017.1"/>
</dbReference>
<dbReference type="STRING" id="626940.BHW43_10870"/>
<feature type="modified residue" description="N6-(pyridoxal phosphate)lysine" evidence="9">
    <location>
        <position position="54"/>
    </location>
</feature>
<dbReference type="Gene3D" id="3.20.20.10">
    <property type="entry name" value="Alanine racemase"/>
    <property type="match status" value="1"/>
</dbReference>
<evidence type="ECO:0000256" key="6">
    <source>
        <dbReference type="ARBA" id="ARBA00034115"/>
    </source>
</evidence>